<organism evidence="7 8">
    <name type="scientific">Scleroderma citrinum Foug A</name>
    <dbReference type="NCBI Taxonomy" id="1036808"/>
    <lineage>
        <taxon>Eukaryota</taxon>
        <taxon>Fungi</taxon>
        <taxon>Dikarya</taxon>
        <taxon>Basidiomycota</taxon>
        <taxon>Agaricomycotina</taxon>
        <taxon>Agaricomycetes</taxon>
        <taxon>Agaricomycetidae</taxon>
        <taxon>Boletales</taxon>
        <taxon>Sclerodermatineae</taxon>
        <taxon>Sclerodermataceae</taxon>
        <taxon>Scleroderma</taxon>
    </lineage>
</organism>
<feature type="compositionally biased region" description="Basic and acidic residues" evidence="6">
    <location>
        <begin position="191"/>
        <end position="203"/>
    </location>
</feature>
<evidence type="ECO:0000256" key="6">
    <source>
        <dbReference type="SAM" id="MobiDB-lite"/>
    </source>
</evidence>
<reference evidence="7 8" key="1">
    <citation type="submission" date="2014-04" db="EMBL/GenBank/DDBJ databases">
        <authorList>
            <consortium name="DOE Joint Genome Institute"/>
            <person name="Kuo A."/>
            <person name="Kohler A."/>
            <person name="Nagy L.G."/>
            <person name="Floudas D."/>
            <person name="Copeland A."/>
            <person name="Barry K.W."/>
            <person name="Cichocki N."/>
            <person name="Veneault-Fourrey C."/>
            <person name="LaButti K."/>
            <person name="Lindquist E.A."/>
            <person name="Lipzen A."/>
            <person name="Lundell T."/>
            <person name="Morin E."/>
            <person name="Murat C."/>
            <person name="Sun H."/>
            <person name="Tunlid A."/>
            <person name="Henrissat B."/>
            <person name="Grigoriev I.V."/>
            <person name="Hibbett D.S."/>
            <person name="Martin F."/>
            <person name="Nordberg H.P."/>
            <person name="Cantor M.N."/>
            <person name="Hua S.X."/>
        </authorList>
    </citation>
    <scope>NUCLEOTIDE SEQUENCE [LARGE SCALE GENOMIC DNA]</scope>
    <source>
        <strain evidence="7 8">Foug A</strain>
    </source>
</reference>
<dbReference type="AlphaFoldDB" id="A0A0C3D0Y1"/>
<dbReference type="Pfam" id="PF04939">
    <property type="entry name" value="RRS1"/>
    <property type="match status" value="1"/>
</dbReference>
<evidence type="ECO:0000313" key="7">
    <source>
        <dbReference type="EMBL" id="KIM54485.1"/>
    </source>
</evidence>
<comment type="similarity">
    <text evidence="2 5">Belongs to the RRS1 family.</text>
</comment>
<comment type="subcellular location">
    <subcellularLocation>
        <location evidence="1 5">Nucleus</location>
    </subcellularLocation>
</comment>
<evidence type="ECO:0000256" key="3">
    <source>
        <dbReference type="ARBA" id="ARBA00022517"/>
    </source>
</evidence>
<keyword evidence="3 5" id="KW-0690">Ribosome biogenesis</keyword>
<gene>
    <name evidence="7" type="ORF">SCLCIDRAFT_377372</name>
</gene>
<proteinExistence type="inferred from homology"/>
<keyword evidence="4 5" id="KW-0539">Nucleus</keyword>
<dbReference type="OrthoDB" id="28455at2759"/>
<dbReference type="HOGENOM" id="CLU_065163_1_0_1"/>
<keyword evidence="8" id="KW-1185">Reference proteome</keyword>
<sequence length="308" mass="34480">MDVSNLLAAQTAKFQPTTVDKDIPLDLDVGFLTVTDFNPPDEESYASNLEDYLKSIARDGIQALIAALYALPTEKSADGPLVQLPTPTTMLPRAKPLPKPKPPTKWERFAAAKGIQKKRKDKKVWDEEKQEWVNNWGRGGKRRETEDQWIHEVKANADVDFDPVKAARDERKSRVAKNTRQQLQNLARAQGAREERDQRKADIEQGLATTRTSTASMGKFDKKLEGDKKLRGVKRKFHPAELSADREKHLSLQVLSQLDGDTKRARVERSSGDDVLNVRKAIRAVSKGKGGVALGRKSVNPKTAGRRK</sequence>
<dbReference type="STRING" id="1036808.A0A0C3D0Y1"/>
<dbReference type="GO" id="GO:0042254">
    <property type="term" value="P:ribosome biogenesis"/>
    <property type="evidence" value="ECO:0007669"/>
    <property type="project" value="UniProtKB-KW"/>
</dbReference>
<accession>A0A0C3D0Y1</accession>
<evidence type="ECO:0000256" key="5">
    <source>
        <dbReference type="RuleBase" id="RU364132"/>
    </source>
</evidence>
<feature type="region of interest" description="Disordered" evidence="6">
    <location>
        <begin position="287"/>
        <end position="308"/>
    </location>
</feature>
<dbReference type="InterPro" id="IPR007023">
    <property type="entry name" value="Ribosom_reg"/>
</dbReference>
<dbReference type="Proteomes" id="UP000053989">
    <property type="component" value="Unassembled WGS sequence"/>
</dbReference>
<feature type="region of interest" description="Disordered" evidence="6">
    <location>
        <begin position="186"/>
        <end position="227"/>
    </location>
</feature>
<comment type="function">
    <text evidence="5">Involved in ribosomal large subunit assembly.</text>
</comment>
<feature type="region of interest" description="Disordered" evidence="6">
    <location>
        <begin position="85"/>
        <end position="104"/>
    </location>
</feature>
<reference evidence="8" key="2">
    <citation type="submission" date="2015-01" db="EMBL/GenBank/DDBJ databases">
        <title>Evolutionary Origins and Diversification of the Mycorrhizal Mutualists.</title>
        <authorList>
            <consortium name="DOE Joint Genome Institute"/>
            <consortium name="Mycorrhizal Genomics Consortium"/>
            <person name="Kohler A."/>
            <person name="Kuo A."/>
            <person name="Nagy L.G."/>
            <person name="Floudas D."/>
            <person name="Copeland A."/>
            <person name="Barry K.W."/>
            <person name="Cichocki N."/>
            <person name="Veneault-Fourrey C."/>
            <person name="LaButti K."/>
            <person name="Lindquist E.A."/>
            <person name="Lipzen A."/>
            <person name="Lundell T."/>
            <person name="Morin E."/>
            <person name="Murat C."/>
            <person name="Riley R."/>
            <person name="Ohm R."/>
            <person name="Sun H."/>
            <person name="Tunlid A."/>
            <person name="Henrissat B."/>
            <person name="Grigoriev I.V."/>
            <person name="Hibbett D.S."/>
            <person name="Martin F."/>
        </authorList>
    </citation>
    <scope>NUCLEOTIDE SEQUENCE [LARGE SCALE GENOMIC DNA]</scope>
    <source>
        <strain evidence="8">Foug A</strain>
    </source>
</reference>
<evidence type="ECO:0000313" key="8">
    <source>
        <dbReference type="Proteomes" id="UP000053989"/>
    </source>
</evidence>
<protein>
    <recommendedName>
        <fullName evidence="5">Ribosome biogenesis regulatory protein</fullName>
    </recommendedName>
</protein>
<dbReference type="GO" id="GO:0005634">
    <property type="term" value="C:nucleus"/>
    <property type="evidence" value="ECO:0007669"/>
    <property type="project" value="UniProtKB-SubCell"/>
</dbReference>
<dbReference type="InParanoid" id="A0A0C3D0Y1"/>
<feature type="compositionally biased region" description="Polar residues" evidence="6">
    <location>
        <begin position="207"/>
        <end position="216"/>
    </location>
</feature>
<dbReference type="EMBL" id="KN822154">
    <property type="protein sequence ID" value="KIM54485.1"/>
    <property type="molecule type" value="Genomic_DNA"/>
</dbReference>
<name>A0A0C3D0Y1_9AGAM</name>
<evidence type="ECO:0000256" key="2">
    <source>
        <dbReference type="ARBA" id="ARBA00010077"/>
    </source>
</evidence>
<evidence type="ECO:0000256" key="1">
    <source>
        <dbReference type="ARBA" id="ARBA00004123"/>
    </source>
</evidence>
<evidence type="ECO:0000256" key="4">
    <source>
        <dbReference type="ARBA" id="ARBA00023242"/>
    </source>
</evidence>